<dbReference type="InterPro" id="IPR050766">
    <property type="entry name" value="Bact_Lucif_Oxidored"/>
</dbReference>
<keyword evidence="4" id="KW-1185">Reference proteome</keyword>
<evidence type="ECO:0000259" key="2">
    <source>
        <dbReference type="Pfam" id="PF00296"/>
    </source>
</evidence>
<evidence type="ECO:0000313" key="4">
    <source>
        <dbReference type="Proteomes" id="UP001596143"/>
    </source>
</evidence>
<protein>
    <submittedName>
        <fullName evidence="3">LLM class flavin-dependent oxidoreductase</fullName>
        <ecNumber evidence="3">1.-.-.-</ecNumber>
    </submittedName>
</protein>
<dbReference type="EMBL" id="JBHSPF010000036">
    <property type="protein sequence ID" value="MFC5628847.1"/>
    <property type="molecule type" value="Genomic_DNA"/>
</dbReference>
<dbReference type="Pfam" id="PF00296">
    <property type="entry name" value="Bac_luciferase"/>
    <property type="match status" value="1"/>
</dbReference>
<sequence length="322" mass="35853">MKLSILDQSPMTNEQTARDALIASRKLAQLGETLGYTRFWMTEHHDLDGLASSAPEVLLSYVGAYTKSIRLGTGAVLLPHYKPYKVAEVHHTLATLFPGRIDIGLGRAPGGSAEATNALSDAYLQQVYRFPELVEELLLYINQKHPVLKASPVPDVAPEVWILGTSEKSAILAGEKKLSYAFGQFMSAKDGAKIISTYVNTFNGTKEQRNKRPQALLTVSVYCAETKEKAEEIALPALIWSIRGKGNLPSIEEAKKTTLTEKEKASIQKRKENMIIGDPFHVKQQLLRLKETYQVEEVMIVTNTATVEDRMQSYQFISEQLL</sequence>
<dbReference type="Gene3D" id="3.20.20.30">
    <property type="entry name" value="Luciferase-like domain"/>
    <property type="match status" value="1"/>
</dbReference>
<dbReference type="InterPro" id="IPR019949">
    <property type="entry name" value="CmoO-like"/>
</dbReference>
<dbReference type="Proteomes" id="UP001596143">
    <property type="component" value="Unassembled WGS sequence"/>
</dbReference>
<dbReference type="InterPro" id="IPR036661">
    <property type="entry name" value="Luciferase-like_sf"/>
</dbReference>
<dbReference type="PANTHER" id="PTHR30137">
    <property type="entry name" value="LUCIFERASE-LIKE MONOOXYGENASE"/>
    <property type="match status" value="1"/>
</dbReference>
<dbReference type="RefSeq" id="WP_270896481.1">
    <property type="nucleotide sequence ID" value="NZ_JBHSPF010000036.1"/>
</dbReference>
<organism evidence="3 4">
    <name type="scientific">Aliibacillus thermotolerans</name>
    <dbReference type="NCBI Taxonomy" id="1834418"/>
    <lineage>
        <taxon>Bacteria</taxon>
        <taxon>Bacillati</taxon>
        <taxon>Bacillota</taxon>
        <taxon>Bacilli</taxon>
        <taxon>Bacillales</taxon>
        <taxon>Bacillaceae</taxon>
        <taxon>Aliibacillus</taxon>
    </lineage>
</organism>
<dbReference type="NCBIfam" id="TIGR03558">
    <property type="entry name" value="oxido_grp_1"/>
    <property type="match status" value="1"/>
</dbReference>
<feature type="domain" description="Luciferase-like" evidence="2">
    <location>
        <begin position="11"/>
        <end position="292"/>
    </location>
</feature>
<accession>A0ABW0U7U1</accession>
<name>A0ABW0U7U1_9BACI</name>
<proteinExistence type="predicted"/>
<dbReference type="PANTHER" id="PTHR30137:SF19">
    <property type="entry name" value="LUCIFERASE-LIKE MONOOXYGENASE"/>
    <property type="match status" value="1"/>
</dbReference>
<evidence type="ECO:0000313" key="3">
    <source>
        <dbReference type="EMBL" id="MFC5628847.1"/>
    </source>
</evidence>
<dbReference type="SUPFAM" id="SSF51679">
    <property type="entry name" value="Bacterial luciferase-like"/>
    <property type="match status" value="1"/>
</dbReference>
<gene>
    <name evidence="3" type="ORF">ACFPTR_08150</name>
</gene>
<dbReference type="GO" id="GO:0016491">
    <property type="term" value="F:oxidoreductase activity"/>
    <property type="evidence" value="ECO:0007669"/>
    <property type="project" value="UniProtKB-KW"/>
</dbReference>
<dbReference type="CDD" id="cd00347">
    <property type="entry name" value="Flavin_utilizing_monoxygenases"/>
    <property type="match status" value="1"/>
</dbReference>
<dbReference type="InterPro" id="IPR011251">
    <property type="entry name" value="Luciferase-like_dom"/>
</dbReference>
<keyword evidence="3" id="KW-0560">Oxidoreductase</keyword>
<comment type="caution">
    <text evidence="3">The sequence shown here is derived from an EMBL/GenBank/DDBJ whole genome shotgun (WGS) entry which is preliminary data.</text>
</comment>
<dbReference type="EC" id="1.-.-.-" evidence="3"/>
<comment type="similarity">
    <text evidence="1">To bacterial alkanal monooxygenase alpha and beta chains.</text>
</comment>
<reference evidence="4" key="1">
    <citation type="journal article" date="2019" name="Int. J. Syst. Evol. Microbiol.">
        <title>The Global Catalogue of Microorganisms (GCM) 10K type strain sequencing project: providing services to taxonomists for standard genome sequencing and annotation.</title>
        <authorList>
            <consortium name="The Broad Institute Genomics Platform"/>
            <consortium name="The Broad Institute Genome Sequencing Center for Infectious Disease"/>
            <person name="Wu L."/>
            <person name="Ma J."/>
        </authorList>
    </citation>
    <scope>NUCLEOTIDE SEQUENCE [LARGE SCALE GENOMIC DNA]</scope>
    <source>
        <strain evidence="4">CGMCC 1.15790</strain>
    </source>
</reference>
<evidence type="ECO:0000256" key="1">
    <source>
        <dbReference type="ARBA" id="ARBA00007789"/>
    </source>
</evidence>